<dbReference type="PANTHER" id="PTHR43128:SF16">
    <property type="entry name" value="L-LACTATE DEHYDROGENASE"/>
    <property type="match status" value="1"/>
</dbReference>
<evidence type="ECO:0000313" key="11">
    <source>
        <dbReference type="Proteomes" id="UP001191004"/>
    </source>
</evidence>
<dbReference type="Gene3D" id="3.40.50.720">
    <property type="entry name" value="NAD(P)-binding Rossmann-like Domain"/>
    <property type="match status" value="1"/>
</dbReference>
<dbReference type="NCBIfam" id="TIGR01771">
    <property type="entry name" value="L-LDH-NAD"/>
    <property type="match status" value="1"/>
</dbReference>
<dbReference type="Gene3D" id="3.90.110.10">
    <property type="entry name" value="Lactate dehydrogenase/glycoside hydrolase, family 4, C-terminal"/>
    <property type="match status" value="1"/>
</dbReference>
<sequence>MANKVMIIGTGNVGASIGFSLVSQRTAVNELVLVDLNQDDAEGEAMDLRDTLAVSPTYLKISAGSYKKDAKDTDIVIFTAGAAQKKGGETRMELLARNAKILHNVIDQLLAANFHGIFLIVTNPVDVMSYLAMQYSGFPSHKVIGSGTVLDSARLRYHLAERLKVSPKSVHAYQVGEHGDSEFTIWSSANVGGQPVQKILKKADLSTIEEETKTAAYKIIERKGATYYGIGACVTSIVNCIFNDECRVLPVSTYDAFSDTYFGFPAVVGRKGIIHRLDTELTEAESLKLQSSINVIKKAINTIPTFLP</sequence>
<feature type="binding site" evidence="7">
    <location>
        <position position="35"/>
    </location>
    <ligand>
        <name>NAD(+)</name>
        <dbReference type="ChEBI" id="CHEBI:57540"/>
    </ligand>
</feature>
<keyword evidence="7" id="KW-0597">Phosphoprotein</keyword>
<gene>
    <name evidence="10" type="primary">ldh1</name>
    <name evidence="7" type="synonym">ldh</name>
    <name evidence="10" type="ORF">G3KMM_00374</name>
</gene>
<feature type="binding site" evidence="7">
    <location>
        <position position="156"/>
    </location>
    <ligand>
        <name>beta-D-fructose 1,6-bisphosphate</name>
        <dbReference type="ChEBI" id="CHEBI:32966"/>
        <note>allosteric activator</note>
    </ligand>
</feature>
<feature type="active site" description="Proton acceptor" evidence="7">
    <location>
        <position position="178"/>
    </location>
</feature>
<feature type="binding site" evidence="7">
    <location>
        <position position="226"/>
    </location>
    <ligand>
        <name>substrate</name>
    </ligand>
</feature>
<dbReference type="InterPro" id="IPR036291">
    <property type="entry name" value="NAD(P)-bd_dom_sf"/>
</dbReference>
<dbReference type="InterPro" id="IPR018177">
    <property type="entry name" value="L-lactate_DH_AS"/>
</dbReference>
<reference evidence="10 11" key="1">
    <citation type="journal article" date="2018" name="bioRxiv">
        <title>Evidence of independent acquisition and adaption of ultra-small bacteria to human hosts across the highly diverse yet reduced genomes of the phylum Saccharibacteria.</title>
        <authorList>
            <person name="McLean J.S."/>
            <person name="Bor B."/>
            <person name="To T.T."/>
            <person name="Liu Q."/>
            <person name="Kearns K.A."/>
            <person name="Solden L.M."/>
            <person name="Wrighton K.C."/>
            <person name="He X."/>
            <person name="Shi W."/>
        </authorList>
    </citation>
    <scope>NUCLEOTIDE SEQUENCE [LARGE SCALE GENOMIC DNA]</scope>
    <source>
        <strain evidence="10 11">TM7_KMM_G3_1_HOT_351</strain>
    </source>
</reference>
<evidence type="ECO:0000256" key="3">
    <source>
        <dbReference type="ARBA" id="ARBA00012967"/>
    </source>
</evidence>
<feature type="domain" description="Lactate/malate dehydrogenase C-terminal" evidence="9">
    <location>
        <begin position="148"/>
        <end position="304"/>
    </location>
</feature>
<dbReference type="Pfam" id="PF02866">
    <property type="entry name" value="Ldh_1_C"/>
    <property type="match status" value="1"/>
</dbReference>
<comment type="function">
    <text evidence="7">Catalyzes the conversion of lactate to pyruvate.</text>
</comment>
<dbReference type="InterPro" id="IPR022383">
    <property type="entry name" value="Lactate/malate_DH_C"/>
</dbReference>
<evidence type="ECO:0000313" key="10">
    <source>
        <dbReference type="EMBL" id="RYC73486.1"/>
    </source>
</evidence>
<evidence type="ECO:0000256" key="5">
    <source>
        <dbReference type="ARBA" id="ARBA00023027"/>
    </source>
</evidence>
<feature type="binding site" evidence="7">
    <location>
        <begin position="81"/>
        <end position="82"/>
    </location>
    <ligand>
        <name>NAD(+)</name>
        <dbReference type="ChEBI" id="CHEBI:57540"/>
    </ligand>
</feature>
<evidence type="ECO:0000256" key="1">
    <source>
        <dbReference type="ARBA" id="ARBA00004843"/>
    </source>
</evidence>
<feature type="domain" description="Lactate/malate dehydrogenase N-terminal" evidence="8">
    <location>
        <begin position="4"/>
        <end position="145"/>
    </location>
</feature>
<dbReference type="InterPro" id="IPR001557">
    <property type="entry name" value="L-lactate/malate_DH"/>
</dbReference>
<evidence type="ECO:0000256" key="7">
    <source>
        <dbReference type="HAMAP-Rule" id="MF_00488"/>
    </source>
</evidence>
<comment type="similarity">
    <text evidence="2 7">Belongs to the LDH/MDH superfamily. LDH family.</text>
</comment>
<dbReference type="EMBL" id="PRLL01000011">
    <property type="protein sequence ID" value="RYC73486.1"/>
    <property type="molecule type" value="Genomic_DNA"/>
</dbReference>
<dbReference type="RefSeq" id="WP_129604813.1">
    <property type="nucleotide sequence ID" value="NZ_PRLL01000011.1"/>
</dbReference>
<dbReference type="InterPro" id="IPR015955">
    <property type="entry name" value="Lactate_DH/Glyco_Ohase_4_C"/>
</dbReference>
<proteinExistence type="inferred from homology"/>
<feature type="binding site" evidence="7">
    <location>
        <position position="13"/>
    </location>
    <ligand>
        <name>NAD(+)</name>
        <dbReference type="ChEBI" id="CHEBI:57540"/>
    </ligand>
</feature>
<organism evidence="10 11">
    <name type="scientific">Candidatus Nanosyncoccus nanoralicus</name>
    <dbReference type="NCBI Taxonomy" id="2171996"/>
    <lineage>
        <taxon>Bacteria</taxon>
        <taxon>Candidatus Saccharimonadota</taxon>
        <taxon>Candidatus Nanosyncoccalia</taxon>
        <taxon>Candidatus Nanosyncoccales</taxon>
        <taxon>Candidatus Nanosyncoccaceae</taxon>
        <taxon>Candidatus Nanosyncoccus</taxon>
    </lineage>
</organism>
<dbReference type="NCBIfam" id="NF000824">
    <property type="entry name" value="PRK00066.1"/>
    <property type="match status" value="1"/>
</dbReference>
<evidence type="ECO:0000259" key="9">
    <source>
        <dbReference type="Pfam" id="PF02866"/>
    </source>
</evidence>
<keyword evidence="11" id="KW-1185">Reference proteome</keyword>
<name>A0ABY0FJU7_9BACT</name>
<comment type="caution">
    <text evidence="7">Lacks conserved residue(s) required for the propagation of feature annotation.</text>
</comment>
<dbReference type="SUPFAM" id="SSF51735">
    <property type="entry name" value="NAD(P)-binding Rossmann-fold domains"/>
    <property type="match status" value="1"/>
</dbReference>
<feature type="binding site" evidence="7">
    <location>
        <begin position="121"/>
        <end position="123"/>
    </location>
    <ligand>
        <name>NAD(+)</name>
        <dbReference type="ChEBI" id="CHEBI:57540"/>
    </ligand>
</feature>
<evidence type="ECO:0000256" key="2">
    <source>
        <dbReference type="ARBA" id="ARBA00006054"/>
    </source>
</evidence>
<accession>A0ABY0FJU7</accession>
<dbReference type="PROSITE" id="PS00064">
    <property type="entry name" value="L_LDH"/>
    <property type="match status" value="1"/>
</dbReference>
<keyword evidence="7" id="KW-0963">Cytoplasm</keyword>
<evidence type="ECO:0000259" key="8">
    <source>
        <dbReference type="Pfam" id="PF00056"/>
    </source>
</evidence>
<dbReference type="PANTHER" id="PTHR43128">
    <property type="entry name" value="L-2-HYDROXYCARBOXYLATE DEHYDROGENASE (NAD(P)(+))"/>
    <property type="match status" value="1"/>
</dbReference>
<keyword evidence="7" id="KW-0021">Allosteric enzyme</keyword>
<dbReference type="GO" id="GO:0004459">
    <property type="term" value="F:L-lactate dehydrogenase (NAD+) activity"/>
    <property type="evidence" value="ECO:0007669"/>
    <property type="project" value="UniProtKB-EC"/>
</dbReference>
<feature type="binding site" evidence="7">
    <location>
        <position position="91"/>
    </location>
    <ligand>
        <name>substrate</name>
    </ligand>
</feature>
<feature type="binding site" evidence="7">
    <location>
        <begin position="151"/>
        <end position="154"/>
    </location>
    <ligand>
        <name>substrate</name>
    </ligand>
</feature>
<dbReference type="PRINTS" id="PR00086">
    <property type="entry name" value="LLDHDRGNASE"/>
</dbReference>
<comment type="activity regulation">
    <text evidence="7">Allosterically activated by fructose 1,6-bisphosphate (FBP).</text>
</comment>
<evidence type="ECO:0000256" key="6">
    <source>
        <dbReference type="ARBA" id="ARBA00049258"/>
    </source>
</evidence>
<dbReference type="PIRSF" id="PIRSF000102">
    <property type="entry name" value="Lac_mal_DH"/>
    <property type="match status" value="1"/>
</dbReference>
<evidence type="ECO:0000256" key="4">
    <source>
        <dbReference type="ARBA" id="ARBA00023002"/>
    </source>
</evidence>
<dbReference type="HAMAP" id="MF_00488">
    <property type="entry name" value="Lactate_dehydrog"/>
    <property type="match status" value="1"/>
</dbReference>
<dbReference type="CDD" id="cd05291">
    <property type="entry name" value="HicDH_like"/>
    <property type="match status" value="1"/>
</dbReference>
<comment type="catalytic activity">
    <reaction evidence="6 7">
        <text>(S)-lactate + NAD(+) = pyruvate + NADH + H(+)</text>
        <dbReference type="Rhea" id="RHEA:23444"/>
        <dbReference type="ChEBI" id="CHEBI:15361"/>
        <dbReference type="ChEBI" id="CHEBI:15378"/>
        <dbReference type="ChEBI" id="CHEBI:16651"/>
        <dbReference type="ChEBI" id="CHEBI:57540"/>
        <dbReference type="ChEBI" id="CHEBI:57945"/>
        <dbReference type="EC" id="1.1.1.27"/>
    </reaction>
</comment>
<comment type="caution">
    <text evidence="10">The sequence shown here is derived from an EMBL/GenBank/DDBJ whole genome shotgun (WGS) entry which is preliminary data.</text>
</comment>
<comment type="subcellular location">
    <subcellularLocation>
        <location evidence="7">Cytoplasm</location>
    </subcellularLocation>
</comment>
<dbReference type="EC" id="1.1.1.27" evidence="3 7"/>
<dbReference type="Pfam" id="PF00056">
    <property type="entry name" value="Ldh_1_N"/>
    <property type="match status" value="1"/>
</dbReference>
<comment type="subunit">
    <text evidence="7">Homotetramer.</text>
</comment>
<dbReference type="Proteomes" id="UP001191004">
    <property type="component" value="Unassembled WGS sequence"/>
</dbReference>
<keyword evidence="4 7" id="KW-0560">Oxidoreductase</keyword>
<feature type="binding site" evidence="7">
    <location>
        <begin position="123"/>
        <end position="126"/>
    </location>
    <ligand>
        <name>substrate</name>
    </ligand>
</feature>
<keyword evidence="5 7" id="KW-0520">NAD</keyword>
<comment type="pathway">
    <text evidence="1 7">Fermentation; pyruvate fermentation to lactate; (S)-lactate from pyruvate: step 1/1.</text>
</comment>
<dbReference type="InterPro" id="IPR011304">
    <property type="entry name" value="L-lactate_DH"/>
</dbReference>
<feature type="binding site" evidence="7">
    <location>
        <position position="171"/>
    </location>
    <ligand>
        <name>beta-D-fructose 1,6-bisphosphate</name>
        <dbReference type="ChEBI" id="CHEBI:32966"/>
        <note>allosteric activator</note>
    </ligand>
</feature>
<feature type="modified residue" description="Phosphotyrosine" evidence="7">
    <location>
        <position position="217"/>
    </location>
</feature>
<protein>
    <recommendedName>
        <fullName evidence="3 7">L-lactate dehydrogenase</fullName>
        <shortName evidence="7">L-LDH</shortName>
        <ecNumber evidence="3 7">1.1.1.27</ecNumber>
    </recommendedName>
</protein>
<feature type="binding site" evidence="7">
    <location>
        <position position="84"/>
    </location>
    <ligand>
        <name>substrate</name>
    </ligand>
</feature>
<reference evidence="10 11" key="2">
    <citation type="journal article" date="2020" name="Cell Rep.">
        <title>Acquisition and Adaptation of Ultra-small Parasitic Reduced Genome Bacteria to Mammalian Hosts.</title>
        <authorList>
            <person name="McLean J.S."/>
            <person name="Bor B."/>
            <person name="Kerns K.A."/>
            <person name="Liu Q."/>
            <person name="To T.T."/>
            <person name="Solden L."/>
            <person name="Hendrickson E.L."/>
            <person name="Wrighton K."/>
            <person name="Shi W."/>
            <person name="He X."/>
        </authorList>
    </citation>
    <scope>NUCLEOTIDE SEQUENCE [LARGE SCALE GENOMIC DNA]</scope>
    <source>
        <strain evidence="10 11">TM7_KMM_G3_1_HOT_351</strain>
    </source>
</reference>
<feature type="binding site" evidence="7">
    <location>
        <position position="146"/>
    </location>
    <ligand>
        <name>NAD(+)</name>
        <dbReference type="ChEBI" id="CHEBI:57540"/>
    </ligand>
</feature>
<dbReference type="SUPFAM" id="SSF56327">
    <property type="entry name" value="LDH C-terminal domain-like"/>
    <property type="match status" value="1"/>
</dbReference>
<dbReference type="InterPro" id="IPR001236">
    <property type="entry name" value="Lactate/malate_DH_N"/>
</dbReference>